<keyword evidence="1" id="KW-1133">Transmembrane helix</keyword>
<organism evidence="2 3">
    <name type="scientific">Actinomycetospora aeridis</name>
    <dbReference type="NCBI Taxonomy" id="3129231"/>
    <lineage>
        <taxon>Bacteria</taxon>
        <taxon>Bacillati</taxon>
        <taxon>Actinomycetota</taxon>
        <taxon>Actinomycetes</taxon>
        <taxon>Pseudonocardiales</taxon>
        <taxon>Pseudonocardiaceae</taxon>
        <taxon>Actinomycetospora</taxon>
    </lineage>
</organism>
<proteinExistence type="predicted"/>
<sequence length="106" mass="10454">MGTVIDLIATIVTVLSLLAAVGYGGYLFMISSVASKRPGASHLATDARKRLPAAGGLALGALVALLLVLGDSTAMDVVGLLVGGGVGLAATSQLQSARKRLAAPPS</sequence>
<keyword evidence="3" id="KW-1185">Reference proteome</keyword>
<reference evidence="2 3" key="1">
    <citation type="submission" date="2024-03" db="EMBL/GenBank/DDBJ databases">
        <title>Actinomycetospora sp. OC33-EN06, a novel actinomycete isolated from wild orchid (Aerides multiflora).</title>
        <authorList>
            <person name="Suriyachadkun C."/>
        </authorList>
    </citation>
    <scope>NUCLEOTIDE SEQUENCE [LARGE SCALE GENOMIC DNA]</scope>
    <source>
        <strain evidence="2 3">OC33-EN06</strain>
    </source>
</reference>
<evidence type="ECO:0000313" key="3">
    <source>
        <dbReference type="Proteomes" id="UP001370100"/>
    </source>
</evidence>
<comment type="caution">
    <text evidence="2">The sequence shown here is derived from an EMBL/GenBank/DDBJ whole genome shotgun (WGS) entry which is preliminary data.</text>
</comment>
<dbReference type="RefSeq" id="WP_337714667.1">
    <property type="nucleotide sequence ID" value="NZ_JBBEGL010000004.1"/>
</dbReference>
<name>A0ABU8N897_9PSEU</name>
<keyword evidence="1" id="KW-0472">Membrane</keyword>
<evidence type="ECO:0000256" key="1">
    <source>
        <dbReference type="SAM" id="Phobius"/>
    </source>
</evidence>
<gene>
    <name evidence="2" type="ORF">WCD41_17085</name>
</gene>
<feature type="transmembrane region" description="Helical" evidence="1">
    <location>
        <begin position="51"/>
        <end position="68"/>
    </location>
</feature>
<dbReference type="EMBL" id="JBBEGL010000004">
    <property type="protein sequence ID" value="MEJ2888180.1"/>
    <property type="molecule type" value="Genomic_DNA"/>
</dbReference>
<protein>
    <submittedName>
        <fullName evidence="2">Uncharacterized protein</fullName>
    </submittedName>
</protein>
<feature type="transmembrane region" description="Helical" evidence="1">
    <location>
        <begin position="6"/>
        <end position="30"/>
    </location>
</feature>
<dbReference type="Proteomes" id="UP001370100">
    <property type="component" value="Unassembled WGS sequence"/>
</dbReference>
<evidence type="ECO:0000313" key="2">
    <source>
        <dbReference type="EMBL" id="MEJ2888180.1"/>
    </source>
</evidence>
<feature type="transmembrane region" description="Helical" evidence="1">
    <location>
        <begin position="74"/>
        <end position="91"/>
    </location>
</feature>
<keyword evidence="1" id="KW-0812">Transmembrane</keyword>
<accession>A0ABU8N897</accession>